<sequence length="146" mass="16879">MKRASHSASRGLEFNQIVSFVWNPTPATTLLIAIKAFIFTQLYHASRYPYMSAFLSLNPTQNSTAILKPLLPYTPPPLTLLALQWTRNPEEMYPVAKAQAGVSRHGRRFHWENLALRTMEDDYHRTQKGHFKAKNKFSNSVYQREI</sequence>
<dbReference type="STRING" id="2060906.A0A0H1BHI2"/>
<evidence type="ECO:0000313" key="2">
    <source>
        <dbReference type="Proteomes" id="UP000053573"/>
    </source>
</evidence>
<organism evidence="1 2">
    <name type="scientific">Blastomyces silverae</name>
    <dbReference type="NCBI Taxonomy" id="2060906"/>
    <lineage>
        <taxon>Eukaryota</taxon>
        <taxon>Fungi</taxon>
        <taxon>Dikarya</taxon>
        <taxon>Ascomycota</taxon>
        <taxon>Pezizomycotina</taxon>
        <taxon>Eurotiomycetes</taxon>
        <taxon>Eurotiomycetidae</taxon>
        <taxon>Onygenales</taxon>
        <taxon>Ajellomycetaceae</taxon>
        <taxon>Blastomyces</taxon>
    </lineage>
</organism>
<keyword evidence="2" id="KW-1185">Reference proteome</keyword>
<evidence type="ECO:0000313" key="1">
    <source>
        <dbReference type="EMBL" id="KLJ10578.1"/>
    </source>
</evidence>
<dbReference type="AlphaFoldDB" id="A0A0H1BHI2"/>
<dbReference type="OrthoDB" id="4204288at2759"/>
<name>A0A0H1BHI2_9EURO</name>
<gene>
    <name evidence="1" type="ORF">EMPG_14028</name>
</gene>
<dbReference type="EMBL" id="LDEV01001972">
    <property type="protein sequence ID" value="KLJ10578.1"/>
    <property type="molecule type" value="Genomic_DNA"/>
</dbReference>
<dbReference type="Proteomes" id="UP000053573">
    <property type="component" value="Unassembled WGS sequence"/>
</dbReference>
<comment type="caution">
    <text evidence="1">The sequence shown here is derived from an EMBL/GenBank/DDBJ whole genome shotgun (WGS) entry which is preliminary data.</text>
</comment>
<reference evidence="2" key="1">
    <citation type="journal article" date="2015" name="PLoS Genet.">
        <title>The dynamic genome and transcriptome of the human fungal pathogen Blastomyces and close relative Emmonsia.</title>
        <authorList>
            <person name="Munoz J.F."/>
            <person name="Gauthier G.M."/>
            <person name="Desjardins C.A."/>
            <person name="Gallo J.E."/>
            <person name="Holder J."/>
            <person name="Sullivan T.D."/>
            <person name="Marty A.J."/>
            <person name="Carmen J.C."/>
            <person name="Chen Z."/>
            <person name="Ding L."/>
            <person name="Gujja S."/>
            <person name="Magrini V."/>
            <person name="Misas E."/>
            <person name="Mitreva M."/>
            <person name="Priest M."/>
            <person name="Saif S."/>
            <person name="Whiston E.A."/>
            <person name="Young S."/>
            <person name="Zeng Q."/>
            <person name="Goldman W.E."/>
            <person name="Mardis E.R."/>
            <person name="Taylor J.W."/>
            <person name="McEwen J.G."/>
            <person name="Clay O.K."/>
            <person name="Klein B.S."/>
            <person name="Cuomo C.A."/>
        </authorList>
    </citation>
    <scope>NUCLEOTIDE SEQUENCE [LARGE SCALE GENOMIC DNA]</scope>
    <source>
        <strain evidence="2">UAMH 139</strain>
    </source>
</reference>
<protein>
    <submittedName>
        <fullName evidence="1">Uncharacterized protein</fullName>
    </submittedName>
</protein>
<accession>A0A0H1BHI2</accession>
<proteinExistence type="predicted"/>